<name>A0AAQ3NE18_VIGMU</name>
<feature type="compositionally biased region" description="Basic and acidic residues" evidence="1">
    <location>
        <begin position="136"/>
        <end position="152"/>
    </location>
</feature>
<keyword evidence="3" id="KW-1185">Reference proteome</keyword>
<proteinExistence type="predicted"/>
<organism evidence="2 3">
    <name type="scientific">Vigna mungo</name>
    <name type="common">Black gram</name>
    <name type="synonym">Phaseolus mungo</name>
    <dbReference type="NCBI Taxonomy" id="3915"/>
    <lineage>
        <taxon>Eukaryota</taxon>
        <taxon>Viridiplantae</taxon>
        <taxon>Streptophyta</taxon>
        <taxon>Embryophyta</taxon>
        <taxon>Tracheophyta</taxon>
        <taxon>Spermatophyta</taxon>
        <taxon>Magnoliopsida</taxon>
        <taxon>eudicotyledons</taxon>
        <taxon>Gunneridae</taxon>
        <taxon>Pentapetalae</taxon>
        <taxon>rosids</taxon>
        <taxon>fabids</taxon>
        <taxon>Fabales</taxon>
        <taxon>Fabaceae</taxon>
        <taxon>Papilionoideae</taxon>
        <taxon>50 kb inversion clade</taxon>
        <taxon>NPAAA clade</taxon>
        <taxon>indigoferoid/millettioid clade</taxon>
        <taxon>Phaseoleae</taxon>
        <taxon>Vigna</taxon>
    </lineage>
</organism>
<dbReference type="Proteomes" id="UP001374535">
    <property type="component" value="Chromosome 6"/>
</dbReference>
<feature type="region of interest" description="Disordered" evidence="1">
    <location>
        <begin position="125"/>
        <end position="169"/>
    </location>
</feature>
<accession>A0AAQ3NE18</accession>
<dbReference type="AlphaFoldDB" id="A0AAQ3NE18"/>
<evidence type="ECO:0000256" key="1">
    <source>
        <dbReference type="SAM" id="MobiDB-lite"/>
    </source>
</evidence>
<gene>
    <name evidence="2" type="ORF">V8G54_020319</name>
</gene>
<feature type="compositionally biased region" description="Acidic residues" evidence="1">
    <location>
        <begin position="125"/>
        <end position="135"/>
    </location>
</feature>
<feature type="non-terminal residue" evidence="2">
    <location>
        <position position="1"/>
    </location>
</feature>
<evidence type="ECO:0000313" key="3">
    <source>
        <dbReference type="Proteomes" id="UP001374535"/>
    </source>
</evidence>
<feature type="compositionally biased region" description="Acidic residues" evidence="1">
    <location>
        <begin position="1"/>
        <end position="10"/>
    </location>
</feature>
<dbReference type="EMBL" id="CP144695">
    <property type="protein sequence ID" value="WVZ06973.1"/>
    <property type="molecule type" value="Genomic_DNA"/>
</dbReference>
<protein>
    <submittedName>
        <fullName evidence="2">Uncharacterized protein</fullName>
    </submittedName>
</protein>
<reference evidence="2 3" key="1">
    <citation type="journal article" date="2023" name="Life. Sci Alliance">
        <title>Evolutionary insights into 3D genome organization and epigenetic landscape of Vigna mungo.</title>
        <authorList>
            <person name="Junaid A."/>
            <person name="Singh B."/>
            <person name="Bhatia S."/>
        </authorList>
    </citation>
    <scope>NUCLEOTIDE SEQUENCE [LARGE SCALE GENOMIC DNA]</scope>
    <source>
        <strain evidence="2">Urdbean</strain>
    </source>
</reference>
<sequence length="193" mass="21288">MVEEECEEEGVGLVESERQEETGGMVEGECEEERVGLVKGDKITENVVDGEERVEADDVVEGHIETEDVVDVRSWTSSGEDDAGNDEVNYECMEGLVDVNVQCDLEEDVGDGVADWFGNVQVDVQSDDNDLDDGINSDHDGGLFDDEWKSDELDSGAESDGQDDEEEGCGTFVTFSMSKTMVYYKWDVGTYFA</sequence>
<feature type="compositionally biased region" description="Acidic residues" evidence="1">
    <location>
        <begin position="153"/>
        <end position="168"/>
    </location>
</feature>
<feature type="region of interest" description="Disordered" evidence="1">
    <location>
        <begin position="1"/>
        <end position="31"/>
    </location>
</feature>
<evidence type="ECO:0000313" key="2">
    <source>
        <dbReference type="EMBL" id="WVZ06973.1"/>
    </source>
</evidence>